<dbReference type="InterPro" id="IPR017926">
    <property type="entry name" value="GATASE"/>
</dbReference>
<dbReference type="InterPro" id="IPR029062">
    <property type="entry name" value="Class_I_gatase-like"/>
</dbReference>
<dbReference type="Proteomes" id="UP000034185">
    <property type="component" value="Unassembled WGS sequence"/>
</dbReference>
<dbReference type="EC" id="3.5.1.2" evidence="10"/>
<keyword evidence="4 10" id="KW-0378">Hydrolase</keyword>
<comment type="caution">
    <text evidence="13">The sequence shown here is derived from an EMBL/GenBank/DDBJ whole genome shotgun (WGS) entry which is preliminary data.</text>
</comment>
<dbReference type="EMBL" id="LCRA01000006">
    <property type="protein sequence ID" value="KKW27886.1"/>
    <property type="molecule type" value="Genomic_DNA"/>
</dbReference>
<organism evidence="13 14">
    <name type="scientific">Candidatus Kaiserbacteria bacterium GW2011_GWB1_52_6</name>
    <dbReference type="NCBI Taxonomy" id="1618674"/>
    <lineage>
        <taxon>Bacteria</taxon>
        <taxon>Candidatus Kaiseribacteriota</taxon>
    </lineage>
</organism>
<evidence type="ECO:0000256" key="5">
    <source>
        <dbReference type="ARBA" id="ARBA00022962"/>
    </source>
</evidence>
<evidence type="ECO:0000256" key="9">
    <source>
        <dbReference type="ARBA" id="ARBA00049534"/>
    </source>
</evidence>
<keyword evidence="3 10" id="KW-0028">Amino-acid biosynthesis</keyword>
<evidence type="ECO:0000256" key="7">
    <source>
        <dbReference type="ARBA" id="ARBA00023239"/>
    </source>
</evidence>
<proteinExistence type="inferred from homology"/>
<evidence type="ECO:0000256" key="2">
    <source>
        <dbReference type="ARBA" id="ARBA00011152"/>
    </source>
</evidence>
<dbReference type="Pfam" id="PF00117">
    <property type="entry name" value="GATase"/>
    <property type="match status" value="1"/>
</dbReference>
<evidence type="ECO:0000256" key="1">
    <source>
        <dbReference type="ARBA" id="ARBA00005091"/>
    </source>
</evidence>
<gene>
    <name evidence="10" type="primary">hisH</name>
    <name evidence="13" type="ORF">UY70_C0006G0035</name>
</gene>
<dbReference type="PANTHER" id="PTHR42701">
    <property type="entry name" value="IMIDAZOLE GLYCEROL PHOSPHATE SYNTHASE SUBUNIT HISH"/>
    <property type="match status" value="1"/>
</dbReference>
<comment type="pathway">
    <text evidence="1 10">Amino-acid biosynthesis; L-histidine biosynthesis; L-histidine from 5-phospho-alpha-D-ribose 1-diphosphate: step 5/9.</text>
</comment>
<feature type="domain" description="Glutamine amidotransferase" evidence="12">
    <location>
        <begin position="4"/>
        <end position="199"/>
    </location>
</feature>
<dbReference type="PANTHER" id="PTHR42701:SF1">
    <property type="entry name" value="IMIDAZOLE GLYCEROL PHOSPHATE SYNTHASE SUBUNIT HISH"/>
    <property type="match status" value="1"/>
</dbReference>
<evidence type="ECO:0000313" key="14">
    <source>
        <dbReference type="Proteomes" id="UP000034185"/>
    </source>
</evidence>
<keyword evidence="5 10" id="KW-0315">Glutamine amidotransferase</keyword>
<dbReference type="PROSITE" id="PS51273">
    <property type="entry name" value="GATASE_TYPE_1"/>
    <property type="match status" value="1"/>
</dbReference>
<dbReference type="Gene3D" id="3.40.50.880">
    <property type="match status" value="1"/>
</dbReference>
<evidence type="ECO:0000259" key="12">
    <source>
        <dbReference type="Pfam" id="PF00117"/>
    </source>
</evidence>
<reference evidence="13 14" key="1">
    <citation type="journal article" date="2015" name="Nature">
        <title>rRNA introns, odd ribosomes, and small enigmatic genomes across a large radiation of phyla.</title>
        <authorList>
            <person name="Brown C.T."/>
            <person name="Hug L.A."/>
            <person name="Thomas B.C."/>
            <person name="Sharon I."/>
            <person name="Castelle C.J."/>
            <person name="Singh A."/>
            <person name="Wilkins M.J."/>
            <person name="Williams K.H."/>
            <person name="Banfield J.F."/>
        </authorList>
    </citation>
    <scope>NUCLEOTIDE SEQUENCE [LARGE SCALE GENOMIC DNA]</scope>
</reference>
<dbReference type="InterPro" id="IPR010139">
    <property type="entry name" value="Imidazole-glycPsynth_HisH"/>
</dbReference>
<dbReference type="GO" id="GO:0016829">
    <property type="term" value="F:lyase activity"/>
    <property type="evidence" value="ECO:0007669"/>
    <property type="project" value="UniProtKB-KW"/>
</dbReference>
<evidence type="ECO:0000256" key="11">
    <source>
        <dbReference type="PIRSR" id="PIRSR000495-1"/>
    </source>
</evidence>
<accession>A0A0G1XA72</accession>
<dbReference type="HAMAP" id="MF_00278">
    <property type="entry name" value="HisH"/>
    <property type="match status" value="1"/>
</dbReference>
<evidence type="ECO:0000256" key="4">
    <source>
        <dbReference type="ARBA" id="ARBA00022801"/>
    </source>
</evidence>
<keyword evidence="10" id="KW-0963">Cytoplasm</keyword>
<feature type="active site" evidence="10 11">
    <location>
        <position position="183"/>
    </location>
</feature>
<dbReference type="PIRSF" id="PIRSF000495">
    <property type="entry name" value="Amidotransf_hisH"/>
    <property type="match status" value="1"/>
</dbReference>
<protein>
    <recommendedName>
        <fullName evidence="10">Imidazole glycerol phosphate synthase subunit HisH</fullName>
        <ecNumber evidence="10">4.3.2.10</ecNumber>
    </recommendedName>
    <alternativeName>
        <fullName evidence="10">IGP synthase glutaminase subunit</fullName>
        <ecNumber evidence="10">3.5.1.2</ecNumber>
    </alternativeName>
    <alternativeName>
        <fullName evidence="10">IGP synthase subunit HisH</fullName>
    </alternativeName>
    <alternativeName>
        <fullName evidence="10">ImGP synthase subunit HisH</fullName>
        <shortName evidence="10">IGPS subunit HisH</shortName>
    </alternativeName>
</protein>
<comment type="subunit">
    <text evidence="2 10">Heterodimer of HisH and HisF.</text>
</comment>
<keyword evidence="7 10" id="KW-0456">Lyase</keyword>
<feature type="active site" description="Nucleophile" evidence="10 11">
    <location>
        <position position="80"/>
    </location>
</feature>
<dbReference type="GO" id="GO:0004359">
    <property type="term" value="F:glutaminase activity"/>
    <property type="evidence" value="ECO:0007669"/>
    <property type="project" value="UniProtKB-EC"/>
</dbReference>
<feature type="active site" evidence="10 11">
    <location>
        <position position="185"/>
    </location>
</feature>
<evidence type="ECO:0000256" key="10">
    <source>
        <dbReference type="HAMAP-Rule" id="MF_00278"/>
    </source>
</evidence>
<dbReference type="AlphaFoldDB" id="A0A0G1XA72"/>
<comment type="catalytic activity">
    <reaction evidence="8 10">
        <text>5-[(5-phospho-1-deoxy-D-ribulos-1-ylimino)methylamino]-1-(5-phospho-beta-D-ribosyl)imidazole-4-carboxamide + L-glutamine = D-erythro-1-(imidazol-4-yl)glycerol 3-phosphate + 5-amino-1-(5-phospho-beta-D-ribosyl)imidazole-4-carboxamide + L-glutamate + H(+)</text>
        <dbReference type="Rhea" id="RHEA:24793"/>
        <dbReference type="ChEBI" id="CHEBI:15378"/>
        <dbReference type="ChEBI" id="CHEBI:29985"/>
        <dbReference type="ChEBI" id="CHEBI:58278"/>
        <dbReference type="ChEBI" id="CHEBI:58359"/>
        <dbReference type="ChEBI" id="CHEBI:58475"/>
        <dbReference type="ChEBI" id="CHEBI:58525"/>
        <dbReference type="EC" id="4.3.2.10"/>
    </reaction>
</comment>
<dbReference type="NCBIfam" id="TIGR01855">
    <property type="entry name" value="IMP_synth_hisH"/>
    <property type="match status" value="1"/>
</dbReference>
<dbReference type="CDD" id="cd01748">
    <property type="entry name" value="GATase1_IGP_Synthase"/>
    <property type="match status" value="1"/>
</dbReference>
<keyword evidence="6 10" id="KW-0368">Histidine biosynthesis</keyword>
<evidence type="ECO:0000256" key="8">
    <source>
        <dbReference type="ARBA" id="ARBA00047838"/>
    </source>
</evidence>
<evidence type="ECO:0000256" key="3">
    <source>
        <dbReference type="ARBA" id="ARBA00022605"/>
    </source>
</evidence>
<comment type="subcellular location">
    <subcellularLocation>
        <location evidence="10">Cytoplasm</location>
    </subcellularLocation>
</comment>
<comment type="catalytic activity">
    <reaction evidence="9 10">
        <text>L-glutamine + H2O = L-glutamate + NH4(+)</text>
        <dbReference type="Rhea" id="RHEA:15889"/>
        <dbReference type="ChEBI" id="CHEBI:15377"/>
        <dbReference type="ChEBI" id="CHEBI:28938"/>
        <dbReference type="ChEBI" id="CHEBI:29985"/>
        <dbReference type="ChEBI" id="CHEBI:58359"/>
        <dbReference type="EC" id="3.5.1.2"/>
    </reaction>
</comment>
<comment type="function">
    <text evidence="10">IGPS catalyzes the conversion of PRFAR and glutamine to IGP, AICAR and glutamate. The HisH subunit catalyzes the hydrolysis of glutamine to glutamate and ammonia as part of the synthesis of IGP and AICAR. The resulting ammonia molecule is channeled to the active site of HisF.</text>
</comment>
<dbReference type="GO" id="GO:0000107">
    <property type="term" value="F:imidazoleglycerol-phosphate synthase activity"/>
    <property type="evidence" value="ECO:0007669"/>
    <property type="project" value="UniProtKB-UniRule"/>
</dbReference>
<sequence>MIAIVDYGMGNIASVRNALSLLDVDPLITSRAEDFAAATHVILPGVGSFADGMMELHRRGLTEILAHEVAEKKKPFLGICLGMQLLGARGQEGGDTEGLGYISGHVRRLAVDEAHYRVPHIGWDTVTHANVPLFAGVKADDFYFVHSYVLVPDKKDDIIGTCDYGETFAVAVQRENVFGVQFHPEKSQKGGLQLLKNFVTLC</sequence>
<dbReference type="GO" id="GO:0000105">
    <property type="term" value="P:L-histidine biosynthetic process"/>
    <property type="evidence" value="ECO:0007669"/>
    <property type="project" value="UniProtKB-UniRule"/>
</dbReference>
<dbReference type="EC" id="4.3.2.10" evidence="10"/>
<name>A0A0G1XA72_9BACT</name>
<evidence type="ECO:0000256" key="6">
    <source>
        <dbReference type="ARBA" id="ARBA00023102"/>
    </source>
</evidence>
<dbReference type="PATRIC" id="fig|1618674.3.peg.228"/>
<dbReference type="SUPFAM" id="SSF52317">
    <property type="entry name" value="Class I glutamine amidotransferase-like"/>
    <property type="match status" value="1"/>
</dbReference>
<dbReference type="GO" id="GO:0005737">
    <property type="term" value="C:cytoplasm"/>
    <property type="evidence" value="ECO:0007669"/>
    <property type="project" value="UniProtKB-SubCell"/>
</dbReference>
<dbReference type="UniPathway" id="UPA00031">
    <property type="reaction ID" value="UER00010"/>
</dbReference>
<evidence type="ECO:0000313" key="13">
    <source>
        <dbReference type="EMBL" id="KKW27886.1"/>
    </source>
</evidence>